<dbReference type="GO" id="GO:0016020">
    <property type="term" value="C:membrane"/>
    <property type="evidence" value="ECO:0007669"/>
    <property type="project" value="UniProtKB-SubCell"/>
</dbReference>
<comment type="subcellular location">
    <subcellularLocation>
        <location evidence="1">Membrane</location>
        <topology evidence="1">Multi-pass membrane protein</topology>
    </subcellularLocation>
</comment>
<feature type="transmembrane region" description="Helical" evidence="6">
    <location>
        <begin position="347"/>
        <end position="368"/>
    </location>
</feature>
<evidence type="ECO:0000256" key="2">
    <source>
        <dbReference type="ARBA" id="ARBA00010199"/>
    </source>
</evidence>
<dbReference type="EMBL" id="CAAE01012062">
    <property type="protein sequence ID" value="CAF94308.1"/>
    <property type="molecule type" value="Genomic_DNA"/>
</dbReference>
<evidence type="ECO:0000256" key="1">
    <source>
        <dbReference type="ARBA" id="ARBA00004141"/>
    </source>
</evidence>
<feature type="transmembrane region" description="Helical" evidence="6">
    <location>
        <begin position="57"/>
        <end position="75"/>
    </location>
</feature>
<feature type="region of interest" description="Disordered" evidence="7">
    <location>
        <begin position="530"/>
        <end position="558"/>
    </location>
</feature>
<name>Q4SYH4_TETNG</name>
<dbReference type="GO" id="GO:0042910">
    <property type="term" value="F:xenobiotic transmembrane transporter activity"/>
    <property type="evidence" value="ECO:0007669"/>
    <property type="project" value="InterPro"/>
</dbReference>
<dbReference type="GO" id="GO:1990961">
    <property type="term" value="P:xenobiotic detoxification by transmembrane export across the plasma membrane"/>
    <property type="evidence" value="ECO:0007669"/>
    <property type="project" value="InterPro"/>
</dbReference>
<accession>Q4SYH4</accession>
<dbReference type="PANTHER" id="PTHR11206">
    <property type="entry name" value="MULTIDRUG RESISTANCE PROTEIN"/>
    <property type="match status" value="1"/>
</dbReference>
<sequence>MDSGSAAGESDAEKGSGEKAHGGAGRSGLLCRRLPPVYREQLCHTLKLTGPLTISDLLIISISFVNTLFCGYIGSTQLAGYALATAAINVTAVAIGRGIVRACDTLVSQVYGSQNTKLVGVIVQRSLLISLLFCLPCWALLLNFSNIMLFLHQEHEVVRIASIYVVAYMPAIPAMLLRELLACYLRNQGITLPQLYCTAATNVFNLISNYVLIFSLHLGGTGSAITNCLCEFFSCLLLFGYIRWRKLHLKTWDGWSMQCLQGWGSYMKLAVPSTLVICFDIWIFEIIAVMAGALGESVLAAQYVIIQIGLVIFTIPHSISEAASVCVGNALGAGDAHRAVVSTRVSLVLAGMFGVVYGLILAVVRTHVGFLFTSNLDTVAIITQILTLNIFSGFFDTVLCVSTGICVGAALQKIVALANLICYYVFSLPVGAALMFATDLGLMGLWIGLCTGFFLESVFFVGLFHRVNWKKLAEKAQKRSRVPGEVVSPTSAAQSDGIVPESDCQNTADSDLVGVPKAEGYTLVSTQELKVDHEDEGSNSKANPSVRDAEQSNVANSRPKAPLSINQLILQRGLAAFIAVLLFAIGVAFHFAFPVPEPTVLSWTNGTMLKNINFTTTLPSLWNITLTPRSQD</sequence>
<reference evidence="8" key="2">
    <citation type="submission" date="2004-02" db="EMBL/GenBank/DDBJ databases">
        <authorList>
            <consortium name="Genoscope"/>
            <consortium name="Whitehead Institute Centre for Genome Research"/>
        </authorList>
    </citation>
    <scope>NUCLEOTIDE SEQUENCE</scope>
</reference>
<comment type="caution">
    <text evidence="8">The sequence shown here is derived from an EMBL/GenBank/DDBJ whole genome shotgun (WGS) entry which is preliminary data.</text>
</comment>
<dbReference type="NCBIfam" id="TIGR00797">
    <property type="entry name" value="matE"/>
    <property type="match status" value="1"/>
</dbReference>
<evidence type="ECO:0000256" key="4">
    <source>
        <dbReference type="ARBA" id="ARBA00022989"/>
    </source>
</evidence>
<evidence type="ECO:0000256" key="7">
    <source>
        <dbReference type="SAM" id="MobiDB-lite"/>
    </source>
</evidence>
<proteinExistence type="inferred from homology"/>
<feature type="transmembrane region" description="Helical" evidence="6">
    <location>
        <begin position="380"/>
        <end position="407"/>
    </location>
</feature>
<feature type="transmembrane region" description="Helical" evidence="6">
    <location>
        <begin position="414"/>
        <end position="437"/>
    </location>
</feature>
<evidence type="ECO:0000313" key="8">
    <source>
        <dbReference type="EMBL" id="CAF94308.1"/>
    </source>
</evidence>
<dbReference type="CDD" id="cd13132">
    <property type="entry name" value="MATE_eukaryotic"/>
    <property type="match status" value="1"/>
</dbReference>
<feature type="transmembrane region" description="Helical" evidence="6">
    <location>
        <begin position="574"/>
        <end position="593"/>
    </location>
</feature>
<comment type="similarity">
    <text evidence="2 6">Belongs to the multi antimicrobial extrusion (MATE) (TC 2.A.66.1) family.</text>
</comment>
<feature type="region of interest" description="Disordered" evidence="7">
    <location>
        <begin position="1"/>
        <end position="26"/>
    </location>
</feature>
<gene>
    <name evidence="8" type="ORF">GSTENG00010333001</name>
</gene>
<feature type="transmembrane region" description="Helical" evidence="6">
    <location>
        <begin position="265"/>
        <end position="291"/>
    </location>
</feature>
<feature type="transmembrane region" description="Helical" evidence="6">
    <location>
        <begin position="224"/>
        <end position="244"/>
    </location>
</feature>
<feature type="transmembrane region" description="Helical" evidence="6">
    <location>
        <begin position="127"/>
        <end position="151"/>
    </location>
</feature>
<feature type="transmembrane region" description="Helical" evidence="6">
    <location>
        <begin position="157"/>
        <end position="176"/>
    </location>
</feature>
<keyword evidence="3 6" id="KW-0812">Transmembrane</keyword>
<evidence type="ECO:0000256" key="5">
    <source>
        <dbReference type="ARBA" id="ARBA00023136"/>
    </source>
</evidence>
<feature type="transmembrane region" description="Helical" evidence="6">
    <location>
        <begin position="81"/>
        <end position="100"/>
    </location>
</feature>
<dbReference type="OrthoDB" id="2126698at2759"/>
<evidence type="ECO:0000256" key="3">
    <source>
        <dbReference type="ARBA" id="ARBA00022692"/>
    </source>
</evidence>
<keyword evidence="4 6" id="KW-1133">Transmembrane helix</keyword>
<feature type="region of interest" description="Disordered" evidence="7">
    <location>
        <begin position="483"/>
        <end position="502"/>
    </location>
</feature>
<dbReference type="Pfam" id="PF01554">
    <property type="entry name" value="MatE"/>
    <property type="match status" value="2"/>
</dbReference>
<feature type="transmembrane region" description="Helical" evidence="6">
    <location>
        <begin position="297"/>
        <end position="315"/>
    </location>
</feature>
<dbReference type="InterPro" id="IPR045069">
    <property type="entry name" value="MATE_euk"/>
</dbReference>
<feature type="compositionally biased region" description="Basic and acidic residues" evidence="7">
    <location>
        <begin position="11"/>
        <end position="21"/>
    </location>
</feature>
<protein>
    <recommendedName>
        <fullName evidence="6">Multidrug and toxin extrusion protein</fullName>
    </recommendedName>
</protein>
<organism evidence="8">
    <name type="scientific">Tetraodon nigroviridis</name>
    <name type="common">Spotted green pufferfish</name>
    <name type="synonym">Chelonodon nigroviridis</name>
    <dbReference type="NCBI Taxonomy" id="99883"/>
    <lineage>
        <taxon>Eukaryota</taxon>
        <taxon>Metazoa</taxon>
        <taxon>Chordata</taxon>
        <taxon>Craniata</taxon>
        <taxon>Vertebrata</taxon>
        <taxon>Euteleostomi</taxon>
        <taxon>Actinopterygii</taxon>
        <taxon>Neopterygii</taxon>
        <taxon>Teleostei</taxon>
        <taxon>Neoteleostei</taxon>
        <taxon>Acanthomorphata</taxon>
        <taxon>Eupercaria</taxon>
        <taxon>Tetraodontiformes</taxon>
        <taxon>Tetradontoidea</taxon>
        <taxon>Tetraodontidae</taxon>
        <taxon>Tetraodon</taxon>
    </lineage>
</organism>
<feature type="transmembrane region" description="Helical" evidence="6">
    <location>
        <begin position="443"/>
        <end position="464"/>
    </location>
</feature>
<evidence type="ECO:0000256" key="6">
    <source>
        <dbReference type="RuleBase" id="RU004914"/>
    </source>
</evidence>
<reference evidence="8" key="1">
    <citation type="journal article" date="2004" name="Nature">
        <title>Genome duplication in the teleost fish Tetraodon nigroviridis reveals the early vertebrate proto-karyotype.</title>
        <authorList>
            <person name="Jaillon O."/>
            <person name="Aury J.-M."/>
            <person name="Brunet F."/>
            <person name="Petit J.-L."/>
            <person name="Stange-Thomann N."/>
            <person name="Mauceli E."/>
            <person name="Bouneau L."/>
            <person name="Fischer C."/>
            <person name="Ozouf-Costaz C."/>
            <person name="Bernot A."/>
            <person name="Nicaud S."/>
            <person name="Jaffe D."/>
            <person name="Fisher S."/>
            <person name="Lutfalla G."/>
            <person name="Dossat C."/>
            <person name="Segurens B."/>
            <person name="Dasilva C."/>
            <person name="Salanoubat M."/>
            <person name="Levy M."/>
            <person name="Boudet N."/>
            <person name="Castellano S."/>
            <person name="Anthouard V."/>
            <person name="Jubin C."/>
            <person name="Castelli V."/>
            <person name="Katinka M."/>
            <person name="Vacherie B."/>
            <person name="Biemont C."/>
            <person name="Skalli Z."/>
            <person name="Cattolico L."/>
            <person name="Poulain J."/>
            <person name="De Berardinis V."/>
            <person name="Cruaud C."/>
            <person name="Duprat S."/>
            <person name="Brottier P."/>
            <person name="Coutanceau J.-P."/>
            <person name="Gouzy J."/>
            <person name="Parra G."/>
            <person name="Lardier G."/>
            <person name="Chapple C."/>
            <person name="McKernan K.J."/>
            <person name="McEwan P."/>
            <person name="Bosak S."/>
            <person name="Kellis M."/>
            <person name="Volff J.-N."/>
            <person name="Guigo R."/>
            <person name="Zody M.C."/>
            <person name="Mesirov J."/>
            <person name="Lindblad-Toh K."/>
            <person name="Birren B."/>
            <person name="Nusbaum C."/>
            <person name="Kahn D."/>
            <person name="Robinson-Rechavi M."/>
            <person name="Laudet V."/>
            <person name="Schachter V."/>
            <person name="Quetier F."/>
            <person name="Saurin W."/>
            <person name="Scarpelli C."/>
            <person name="Wincker P."/>
            <person name="Lander E.S."/>
            <person name="Weissenbach J."/>
            <person name="Roest Crollius H."/>
        </authorList>
    </citation>
    <scope>NUCLEOTIDE SEQUENCE [LARGE SCALE GENOMIC DNA]</scope>
</reference>
<dbReference type="KEGG" id="tng:GSTEN00010333G001"/>
<dbReference type="AlphaFoldDB" id="Q4SYH4"/>
<dbReference type="InterPro" id="IPR002528">
    <property type="entry name" value="MATE_fam"/>
</dbReference>
<keyword evidence="5 6" id="KW-0472">Membrane</keyword>
<dbReference type="GO" id="GO:0015297">
    <property type="term" value="F:antiporter activity"/>
    <property type="evidence" value="ECO:0007669"/>
    <property type="project" value="InterPro"/>
</dbReference>